<comment type="similarity">
    <text evidence="2">Belongs to the krueppel C2H2-type zinc-finger protein family.</text>
</comment>
<keyword evidence="8" id="KW-0238">DNA-binding</keyword>
<protein>
    <recommendedName>
        <fullName evidence="13">C2H2-type domain-containing protein</fullName>
    </recommendedName>
</protein>
<proteinExistence type="inferred from homology"/>
<dbReference type="GO" id="GO:0045595">
    <property type="term" value="P:regulation of cell differentiation"/>
    <property type="evidence" value="ECO:0007669"/>
    <property type="project" value="UniProtKB-ARBA"/>
</dbReference>
<dbReference type="PANTHER" id="PTHR24394:SF48">
    <property type="entry name" value="ZINC FINGER PROTEIN 771"/>
    <property type="match status" value="1"/>
</dbReference>
<keyword evidence="7" id="KW-0805">Transcription regulation</keyword>
<evidence type="ECO:0000259" key="13">
    <source>
        <dbReference type="PROSITE" id="PS50157"/>
    </source>
</evidence>
<evidence type="ECO:0000256" key="2">
    <source>
        <dbReference type="ARBA" id="ARBA00006991"/>
    </source>
</evidence>
<dbReference type="SMART" id="SM00355">
    <property type="entry name" value="ZnF_C2H2"/>
    <property type="match status" value="7"/>
</dbReference>
<keyword evidence="3" id="KW-0479">Metal-binding</keyword>
<feature type="domain" description="C2H2-type" evidence="13">
    <location>
        <begin position="252"/>
        <end position="279"/>
    </location>
</feature>
<keyword evidence="5 11" id="KW-0863">Zinc-finger</keyword>
<keyword evidence="10" id="KW-0539">Nucleus</keyword>
<dbReference type="GO" id="GO:0008270">
    <property type="term" value="F:zinc ion binding"/>
    <property type="evidence" value="ECO:0007669"/>
    <property type="project" value="UniProtKB-KW"/>
</dbReference>
<dbReference type="Ensembl" id="ENSMMOT00000008296.1">
    <property type="protein sequence ID" value="ENSMMOP00000008146.1"/>
    <property type="gene ID" value="ENSMMOG00000006322.1"/>
</dbReference>
<dbReference type="Proteomes" id="UP000261620">
    <property type="component" value="Unplaced"/>
</dbReference>
<dbReference type="AlphaFoldDB" id="A0A3Q3VY27"/>
<reference evidence="14" key="2">
    <citation type="submission" date="2025-09" db="UniProtKB">
        <authorList>
            <consortium name="Ensembl"/>
        </authorList>
    </citation>
    <scope>IDENTIFICATION</scope>
</reference>
<dbReference type="STRING" id="94237.ENSMMOP00000008146"/>
<name>A0A3Q3VY27_MOLML</name>
<evidence type="ECO:0000256" key="4">
    <source>
        <dbReference type="ARBA" id="ARBA00022737"/>
    </source>
</evidence>
<comment type="subcellular location">
    <subcellularLocation>
        <location evidence="1">Nucleus</location>
    </subcellularLocation>
</comment>
<dbReference type="PROSITE" id="PS50157">
    <property type="entry name" value="ZINC_FINGER_C2H2_2"/>
    <property type="match status" value="7"/>
</dbReference>
<evidence type="ECO:0000256" key="11">
    <source>
        <dbReference type="PROSITE-ProRule" id="PRU00042"/>
    </source>
</evidence>
<dbReference type="PROSITE" id="PS00028">
    <property type="entry name" value="ZINC_FINGER_C2H2_1"/>
    <property type="match status" value="6"/>
</dbReference>
<dbReference type="FunFam" id="3.30.160.60:FF:000912">
    <property type="entry name" value="Zinc finger protein 660"/>
    <property type="match status" value="1"/>
</dbReference>
<evidence type="ECO:0000313" key="14">
    <source>
        <dbReference type="Ensembl" id="ENSMMOP00000008146.1"/>
    </source>
</evidence>
<evidence type="ECO:0000256" key="10">
    <source>
        <dbReference type="ARBA" id="ARBA00023242"/>
    </source>
</evidence>
<reference evidence="14" key="1">
    <citation type="submission" date="2025-08" db="UniProtKB">
        <authorList>
            <consortium name="Ensembl"/>
        </authorList>
    </citation>
    <scope>IDENTIFICATION</scope>
</reference>
<dbReference type="InterPro" id="IPR013087">
    <property type="entry name" value="Znf_C2H2_type"/>
</dbReference>
<evidence type="ECO:0000256" key="6">
    <source>
        <dbReference type="ARBA" id="ARBA00022833"/>
    </source>
</evidence>
<dbReference type="Pfam" id="PF00096">
    <property type="entry name" value="zf-C2H2"/>
    <property type="match status" value="4"/>
</dbReference>
<dbReference type="Gene3D" id="3.30.160.60">
    <property type="entry name" value="Classic Zinc Finger"/>
    <property type="match status" value="7"/>
</dbReference>
<dbReference type="FunFam" id="3.30.160.60:FF:002343">
    <property type="entry name" value="Zinc finger protein 33A"/>
    <property type="match status" value="1"/>
</dbReference>
<dbReference type="GO" id="GO:0000122">
    <property type="term" value="P:negative regulation of transcription by RNA polymerase II"/>
    <property type="evidence" value="ECO:0007669"/>
    <property type="project" value="UniProtKB-ARBA"/>
</dbReference>
<keyword evidence="15" id="KW-1185">Reference proteome</keyword>
<dbReference type="OMA" id="QTENMHT"/>
<evidence type="ECO:0000256" key="9">
    <source>
        <dbReference type="ARBA" id="ARBA00023163"/>
    </source>
</evidence>
<evidence type="ECO:0000256" key="8">
    <source>
        <dbReference type="ARBA" id="ARBA00023125"/>
    </source>
</evidence>
<evidence type="ECO:0000256" key="12">
    <source>
        <dbReference type="SAM" id="MobiDB-lite"/>
    </source>
</evidence>
<dbReference type="GO" id="GO:0003677">
    <property type="term" value="F:DNA binding"/>
    <property type="evidence" value="ECO:0007669"/>
    <property type="project" value="UniProtKB-KW"/>
</dbReference>
<dbReference type="FunFam" id="3.30.160.60:FF:000624">
    <property type="entry name" value="zinc finger protein 697"/>
    <property type="match status" value="1"/>
</dbReference>
<dbReference type="SUPFAM" id="SSF57667">
    <property type="entry name" value="beta-beta-alpha zinc fingers"/>
    <property type="match status" value="4"/>
</dbReference>
<dbReference type="GO" id="GO:0042802">
    <property type="term" value="F:identical protein binding"/>
    <property type="evidence" value="ECO:0007669"/>
    <property type="project" value="UniProtKB-ARBA"/>
</dbReference>
<feature type="region of interest" description="Disordered" evidence="12">
    <location>
        <begin position="39"/>
        <end position="63"/>
    </location>
</feature>
<feature type="domain" description="C2H2-type" evidence="13">
    <location>
        <begin position="131"/>
        <end position="158"/>
    </location>
</feature>
<dbReference type="InterPro" id="IPR036236">
    <property type="entry name" value="Znf_C2H2_sf"/>
</dbReference>
<dbReference type="FunFam" id="3.30.160.60:FF:000688">
    <property type="entry name" value="zinc finger protein 197 isoform X1"/>
    <property type="match status" value="1"/>
</dbReference>
<dbReference type="PANTHER" id="PTHR24394">
    <property type="entry name" value="ZINC FINGER PROTEIN"/>
    <property type="match status" value="1"/>
</dbReference>
<dbReference type="GO" id="GO:0005634">
    <property type="term" value="C:nucleus"/>
    <property type="evidence" value="ECO:0007669"/>
    <property type="project" value="UniProtKB-SubCell"/>
</dbReference>
<dbReference type="Pfam" id="PF13465">
    <property type="entry name" value="zf-H2C2_2"/>
    <property type="match status" value="1"/>
</dbReference>
<keyword evidence="4" id="KW-0677">Repeat</keyword>
<organism evidence="14 15">
    <name type="scientific">Mola mola</name>
    <name type="common">Ocean sunfish</name>
    <name type="synonym">Tetraodon mola</name>
    <dbReference type="NCBI Taxonomy" id="94237"/>
    <lineage>
        <taxon>Eukaryota</taxon>
        <taxon>Metazoa</taxon>
        <taxon>Chordata</taxon>
        <taxon>Craniata</taxon>
        <taxon>Vertebrata</taxon>
        <taxon>Euteleostomi</taxon>
        <taxon>Actinopterygii</taxon>
        <taxon>Neopterygii</taxon>
        <taxon>Teleostei</taxon>
        <taxon>Neoteleostei</taxon>
        <taxon>Acanthomorphata</taxon>
        <taxon>Eupercaria</taxon>
        <taxon>Tetraodontiformes</taxon>
        <taxon>Molidae</taxon>
        <taxon>Mola</taxon>
    </lineage>
</organism>
<feature type="domain" description="C2H2-type" evidence="13">
    <location>
        <begin position="159"/>
        <end position="191"/>
    </location>
</feature>
<evidence type="ECO:0000313" key="15">
    <source>
        <dbReference type="Proteomes" id="UP000261620"/>
    </source>
</evidence>
<keyword evidence="9" id="KW-0804">Transcription</keyword>
<evidence type="ECO:0000256" key="7">
    <source>
        <dbReference type="ARBA" id="ARBA00023015"/>
    </source>
</evidence>
<feature type="domain" description="C2H2-type" evidence="13">
    <location>
        <begin position="224"/>
        <end position="251"/>
    </location>
</feature>
<evidence type="ECO:0000256" key="5">
    <source>
        <dbReference type="ARBA" id="ARBA00022771"/>
    </source>
</evidence>
<feature type="domain" description="C2H2-type" evidence="13">
    <location>
        <begin position="103"/>
        <end position="130"/>
    </location>
</feature>
<feature type="domain" description="C2H2-type" evidence="13">
    <location>
        <begin position="196"/>
        <end position="223"/>
    </location>
</feature>
<evidence type="ECO:0000256" key="1">
    <source>
        <dbReference type="ARBA" id="ARBA00004123"/>
    </source>
</evidence>
<dbReference type="FunFam" id="3.30.160.60:FF:000508">
    <property type="entry name" value="Myeloid zinc finger 1"/>
    <property type="match status" value="1"/>
</dbReference>
<evidence type="ECO:0000256" key="3">
    <source>
        <dbReference type="ARBA" id="ARBA00022723"/>
    </source>
</evidence>
<accession>A0A3Q3VY27</accession>
<dbReference type="GO" id="GO:0000981">
    <property type="term" value="F:DNA-binding transcription factor activity, RNA polymerase II-specific"/>
    <property type="evidence" value="ECO:0007669"/>
    <property type="project" value="TreeGrafter"/>
</dbReference>
<sequence length="311" mass="35493">MAKARTLRAFVDQRLTAAAEEIFELFERTVAEYEEDLHESQTENMHTAAGEDCGGSEPARSFDPNRHLYLQTTNNGYDRKRSSELESHLNLNKFGCNTDGKSFRCSECGKQFTQKSNLKTHMRIHTGEKPYSCSVCGKTFIQKINLTNHMVCHTGEKRYSCNHCGKKFSWPNQVKKHKCIGRLKQHNGVQTAVNPFVCSVCGKGYYQETSFRDHVRLHSEGKHLMCTVCGRTFQFRVQMVRHMRIHTGEKPFVCCVCGRRFAASYNLTAHARVHTGEKRFTCSVCKAGFSRRHSLSKHMRTHAGEEPIGVC</sequence>
<keyword evidence="6" id="KW-0862">Zinc</keyword>
<feature type="domain" description="C2H2-type" evidence="13">
    <location>
        <begin position="280"/>
        <end position="307"/>
    </location>
</feature>